<feature type="domain" description="Molybdopterin oxidoreductase" evidence="5">
    <location>
        <begin position="63"/>
        <end position="424"/>
    </location>
</feature>
<keyword evidence="4" id="KW-0411">Iron-sulfur</keyword>
<evidence type="ECO:0000256" key="3">
    <source>
        <dbReference type="ARBA" id="ARBA00023004"/>
    </source>
</evidence>
<dbReference type="AlphaFoldDB" id="A0A2N1J012"/>
<feature type="domain" description="Molybdopterin dinucleotide-binding" evidence="6">
    <location>
        <begin position="494"/>
        <end position="562"/>
    </location>
</feature>
<dbReference type="Gene3D" id="3.40.228.10">
    <property type="entry name" value="Dimethylsulfoxide Reductase, domain 2"/>
    <property type="match status" value="1"/>
</dbReference>
<dbReference type="SUPFAM" id="SSF53706">
    <property type="entry name" value="Formate dehydrogenase/DMSO reductase, domains 1-3"/>
    <property type="match status" value="1"/>
</dbReference>
<accession>A0A2N1J012</accession>
<dbReference type="PANTHER" id="PTHR43742:SF6">
    <property type="entry name" value="OXIDOREDUCTASE YYAE-RELATED"/>
    <property type="match status" value="1"/>
</dbReference>
<evidence type="ECO:0000259" key="6">
    <source>
        <dbReference type="Pfam" id="PF01568"/>
    </source>
</evidence>
<gene>
    <name evidence="7" type="ORF">CP960_12235</name>
</gene>
<dbReference type="Gene3D" id="3.40.50.740">
    <property type="match status" value="1"/>
</dbReference>
<evidence type="ECO:0000313" key="7">
    <source>
        <dbReference type="EMBL" id="PKI79898.1"/>
    </source>
</evidence>
<dbReference type="Proteomes" id="UP000233248">
    <property type="component" value="Unassembled WGS sequence"/>
</dbReference>
<dbReference type="SUPFAM" id="SSF50692">
    <property type="entry name" value="ADC-like"/>
    <property type="match status" value="1"/>
</dbReference>
<dbReference type="EMBL" id="NXIF01000052">
    <property type="protein sequence ID" value="PKI79898.1"/>
    <property type="molecule type" value="Genomic_DNA"/>
</dbReference>
<reference evidence="7 8" key="1">
    <citation type="submission" date="2017-09" db="EMBL/GenBank/DDBJ databases">
        <title>Genomics of the genus Arcobacter.</title>
        <authorList>
            <person name="Perez-Cataluna A."/>
            <person name="Figueras M.J."/>
            <person name="Salas-Masso N."/>
        </authorList>
    </citation>
    <scope>NUCLEOTIDE SEQUENCE [LARGE SCALE GENOMIC DNA]</scope>
    <source>
        <strain evidence="7 8">DSM 18005</strain>
    </source>
</reference>
<dbReference type="GO" id="GO:0051536">
    <property type="term" value="F:iron-sulfur cluster binding"/>
    <property type="evidence" value="ECO:0007669"/>
    <property type="project" value="UniProtKB-KW"/>
</dbReference>
<keyword evidence="8" id="KW-1185">Reference proteome</keyword>
<name>A0A2N1J012_9BACT</name>
<keyword evidence="2" id="KW-0479">Metal-binding</keyword>
<evidence type="ECO:0000256" key="1">
    <source>
        <dbReference type="ARBA" id="ARBA00010312"/>
    </source>
</evidence>
<dbReference type="InterPro" id="IPR006656">
    <property type="entry name" value="Mopterin_OxRdtase"/>
</dbReference>
<dbReference type="GO" id="GO:0016491">
    <property type="term" value="F:oxidoreductase activity"/>
    <property type="evidence" value="ECO:0007669"/>
    <property type="project" value="InterPro"/>
</dbReference>
<evidence type="ECO:0000259" key="5">
    <source>
        <dbReference type="Pfam" id="PF00384"/>
    </source>
</evidence>
<dbReference type="KEGG" id="ahs:AHALO_2125"/>
<evidence type="ECO:0000256" key="4">
    <source>
        <dbReference type="ARBA" id="ARBA00023014"/>
    </source>
</evidence>
<sequence length="569" mass="64692">MSLDNKTIACPLDCYDTCEAIVVDGKIRGNKGHFPTDGKLCANFVACLKSEYLQTPLYNKQNISLSKVLDILVQKLKNTEAKNTLFYKGSGNLGVMQSSLKSFFAKYGSTLTQGSLCDGGGGEGIKATRGEVVNPPLENLLTADVIIVWGRNFSVTSSHMYNLVKDKTFITIDPIKTHIAKNSDLHLALNPKTDYELALLLTRFAYMQDMEDEEFCQRFETSEEFFDLAKSRPIISYEEATGVSLEDVNRFFEIIENKKVALVLGLGVQKYYEGANITRCIDSFAAFLGLHNSSKHSGVWYLSNSMYGYEKQFDTTSSLEKEDVSQVDFSKYELVFIQGANPVVSAPNTRRVIEGLKNSFVVFMGTTYNDTCEYADLIIPSCSFLQKEDIRLSYGHQYKAFSNKIDEPSTNTISEYDLTKYLFEIFGFEGLKEQKEVLEYYKTTDIKEYKFENFEFIDDIEIEHLYEQKLENEYYFITAKQKKSLNSSFKIDNYLYLNPKSNIKEGSRVKLRSKYGEASFEVKLTNDVKPNCVLCYAGNKKANYLTPYKSDESSHSAMYQEVLVSIELS</sequence>
<dbReference type="OrthoDB" id="9810782at2"/>
<comment type="similarity">
    <text evidence="1">Belongs to the prokaryotic molybdopterin-containing oxidoreductase family.</text>
</comment>
<protein>
    <recommendedName>
        <fullName evidence="9">Molybdopterin oxidoreductase</fullName>
    </recommendedName>
</protein>
<dbReference type="InterPro" id="IPR006657">
    <property type="entry name" value="MoPterin_dinucl-bd_dom"/>
</dbReference>
<dbReference type="InterPro" id="IPR050612">
    <property type="entry name" value="Prok_Mopterin_Oxidored"/>
</dbReference>
<evidence type="ECO:0000256" key="2">
    <source>
        <dbReference type="ARBA" id="ARBA00022723"/>
    </source>
</evidence>
<evidence type="ECO:0000313" key="8">
    <source>
        <dbReference type="Proteomes" id="UP000233248"/>
    </source>
</evidence>
<dbReference type="Pfam" id="PF00384">
    <property type="entry name" value="Molybdopterin"/>
    <property type="match status" value="1"/>
</dbReference>
<organism evidence="7 8">
    <name type="scientific">Malaciobacter halophilus</name>
    <dbReference type="NCBI Taxonomy" id="197482"/>
    <lineage>
        <taxon>Bacteria</taxon>
        <taxon>Pseudomonadati</taxon>
        <taxon>Campylobacterota</taxon>
        <taxon>Epsilonproteobacteria</taxon>
        <taxon>Campylobacterales</taxon>
        <taxon>Arcobacteraceae</taxon>
        <taxon>Malaciobacter</taxon>
    </lineage>
</organism>
<dbReference type="Gene3D" id="3.30.2070.10">
    <property type="entry name" value="Formate dehydrogenase/DMSO reductase"/>
    <property type="match status" value="1"/>
</dbReference>
<keyword evidence="3" id="KW-0408">Iron</keyword>
<proteinExistence type="inferred from homology"/>
<dbReference type="PANTHER" id="PTHR43742">
    <property type="entry name" value="TRIMETHYLAMINE-N-OXIDE REDUCTASE"/>
    <property type="match status" value="1"/>
</dbReference>
<dbReference type="Pfam" id="PF01568">
    <property type="entry name" value="Molydop_binding"/>
    <property type="match status" value="1"/>
</dbReference>
<dbReference type="GO" id="GO:0043546">
    <property type="term" value="F:molybdopterin cofactor binding"/>
    <property type="evidence" value="ECO:0007669"/>
    <property type="project" value="InterPro"/>
</dbReference>
<dbReference type="InterPro" id="IPR009010">
    <property type="entry name" value="Asp_de-COase-like_dom_sf"/>
</dbReference>
<evidence type="ECO:0008006" key="9">
    <source>
        <dbReference type="Google" id="ProtNLM"/>
    </source>
</evidence>
<dbReference type="GO" id="GO:0046872">
    <property type="term" value="F:metal ion binding"/>
    <property type="evidence" value="ECO:0007669"/>
    <property type="project" value="UniProtKB-KW"/>
</dbReference>
<dbReference type="RefSeq" id="WP_101185770.1">
    <property type="nucleotide sequence ID" value="NZ_CP031218.1"/>
</dbReference>
<comment type="caution">
    <text evidence="7">The sequence shown here is derived from an EMBL/GenBank/DDBJ whole genome shotgun (WGS) entry which is preliminary data.</text>
</comment>